<comment type="caution">
    <text evidence="9">The sequence shown here is derived from an EMBL/GenBank/DDBJ whole genome shotgun (WGS) entry which is preliminary data.</text>
</comment>
<feature type="transmembrane region" description="Helical" evidence="7">
    <location>
        <begin position="152"/>
        <end position="169"/>
    </location>
</feature>
<gene>
    <name evidence="9" type="ORF">LPJ61_006295</name>
</gene>
<evidence type="ECO:0000256" key="5">
    <source>
        <dbReference type="ARBA" id="ARBA00022989"/>
    </source>
</evidence>
<accession>A0A9W8CMU7</accession>
<dbReference type="Proteomes" id="UP001143981">
    <property type="component" value="Unassembled WGS sequence"/>
</dbReference>
<keyword evidence="2 7" id="KW-0812">Transmembrane</keyword>
<protein>
    <recommendedName>
        <fullName evidence="8">ABC transmembrane type-1 domain-containing protein</fullName>
    </recommendedName>
</protein>
<proteinExistence type="predicted"/>
<dbReference type="AlphaFoldDB" id="A0A9W8CMU7"/>
<dbReference type="GO" id="GO:0140359">
    <property type="term" value="F:ABC-type transporter activity"/>
    <property type="evidence" value="ECO:0007669"/>
    <property type="project" value="InterPro"/>
</dbReference>
<evidence type="ECO:0000259" key="8">
    <source>
        <dbReference type="PROSITE" id="PS50929"/>
    </source>
</evidence>
<evidence type="ECO:0000313" key="9">
    <source>
        <dbReference type="EMBL" id="KAJ1719515.1"/>
    </source>
</evidence>
<dbReference type="SUPFAM" id="SSF90123">
    <property type="entry name" value="ABC transporter transmembrane region"/>
    <property type="match status" value="1"/>
</dbReference>
<dbReference type="OrthoDB" id="6500128at2759"/>
<reference evidence="9" key="1">
    <citation type="submission" date="2022-07" db="EMBL/GenBank/DDBJ databases">
        <title>Phylogenomic reconstructions and comparative analyses of Kickxellomycotina fungi.</title>
        <authorList>
            <person name="Reynolds N.K."/>
            <person name="Stajich J.E."/>
            <person name="Barry K."/>
            <person name="Grigoriev I.V."/>
            <person name="Crous P."/>
            <person name="Smith M.E."/>
        </authorList>
    </citation>
    <scope>NUCLEOTIDE SEQUENCE</scope>
    <source>
        <strain evidence="9">BCRC 34381</strain>
    </source>
</reference>
<dbReference type="GO" id="GO:0005524">
    <property type="term" value="F:ATP binding"/>
    <property type="evidence" value="ECO:0007669"/>
    <property type="project" value="UniProtKB-KW"/>
</dbReference>
<keyword evidence="4" id="KW-0067">ATP-binding</keyword>
<feature type="domain" description="ABC transmembrane type-1" evidence="8">
    <location>
        <begin position="111"/>
        <end position="233"/>
    </location>
</feature>
<dbReference type="PROSITE" id="PS50929">
    <property type="entry name" value="ABC_TM1F"/>
    <property type="match status" value="1"/>
</dbReference>
<dbReference type="InterPro" id="IPR011527">
    <property type="entry name" value="ABC1_TM_dom"/>
</dbReference>
<keyword evidence="5 7" id="KW-1133">Transmembrane helix</keyword>
<name>A0A9W8CMU7_9FUNG</name>
<dbReference type="InterPro" id="IPR036640">
    <property type="entry name" value="ABC1_TM_sf"/>
</dbReference>
<organism evidence="9 10">
    <name type="scientific">Coemansia biformis</name>
    <dbReference type="NCBI Taxonomy" id="1286918"/>
    <lineage>
        <taxon>Eukaryota</taxon>
        <taxon>Fungi</taxon>
        <taxon>Fungi incertae sedis</taxon>
        <taxon>Zoopagomycota</taxon>
        <taxon>Kickxellomycotina</taxon>
        <taxon>Kickxellomycetes</taxon>
        <taxon>Kickxellales</taxon>
        <taxon>Kickxellaceae</taxon>
        <taxon>Coemansia</taxon>
    </lineage>
</organism>
<evidence type="ECO:0000313" key="10">
    <source>
        <dbReference type="Proteomes" id="UP001143981"/>
    </source>
</evidence>
<keyword evidence="10" id="KW-1185">Reference proteome</keyword>
<keyword evidence="1" id="KW-0813">Transport</keyword>
<feature type="non-terminal residue" evidence="9">
    <location>
        <position position="233"/>
    </location>
</feature>
<keyword evidence="6 7" id="KW-0472">Membrane</keyword>
<feature type="transmembrane region" description="Helical" evidence="7">
    <location>
        <begin position="110"/>
        <end position="132"/>
    </location>
</feature>
<evidence type="ECO:0000256" key="4">
    <source>
        <dbReference type="ARBA" id="ARBA00022840"/>
    </source>
</evidence>
<evidence type="ECO:0000256" key="2">
    <source>
        <dbReference type="ARBA" id="ARBA00022692"/>
    </source>
</evidence>
<sequence>MILECRPKPLELYELLDDVEDVGDSEDVQCLYRAPDERAHIFSRLVFSWLEPVLDEGVQKTLQLEDMCELSNMYYPEVSTVRLQRNLETSMASRRPRLMWTTISTYRWEWVVGAAWLLVSHLVPLLHPLVLARIIGFVTTYNTDQAEPIGSGYIYATAMFAIAAVTALAEQQKGTASQHLGLLLRTGLLTTVYRKSLSLSNNSRKAHNIGGIVSHIGKDVNNVTKFVSEYSYT</sequence>
<dbReference type="Pfam" id="PF00664">
    <property type="entry name" value="ABC_membrane"/>
    <property type="match status" value="1"/>
</dbReference>
<dbReference type="PANTHER" id="PTHR24223">
    <property type="entry name" value="ATP-BINDING CASSETTE SUB-FAMILY C"/>
    <property type="match status" value="1"/>
</dbReference>
<evidence type="ECO:0000256" key="3">
    <source>
        <dbReference type="ARBA" id="ARBA00022741"/>
    </source>
</evidence>
<evidence type="ECO:0000256" key="6">
    <source>
        <dbReference type="ARBA" id="ARBA00023136"/>
    </source>
</evidence>
<keyword evidence="3" id="KW-0547">Nucleotide-binding</keyword>
<dbReference type="EMBL" id="JANBOI010002875">
    <property type="protein sequence ID" value="KAJ1719515.1"/>
    <property type="molecule type" value="Genomic_DNA"/>
</dbReference>
<evidence type="ECO:0000256" key="1">
    <source>
        <dbReference type="ARBA" id="ARBA00022448"/>
    </source>
</evidence>
<dbReference type="Gene3D" id="1.20.1560.10">
    <property type="entry name" value="ABC transporter type 1, transmembrane domain"/>
    <property type="match status" value="1"/>
</dbReference>
<evidence type="ECO:0000256" key="7">
    <source>
        <dbReference type="SAM" id="Phobius"/>
    </source>
</evidence>
<dbReference type="InterPro" id="IPR050173">
    <property type="entry name" value="ABC_transporter_C-like"/>
</dbReference>
<dbReference type="GO" id="GO:0016020">
    <property type="term" value="C:membrane"/>
    <property type="evidence" value="ECO:0007669"/>
    <property type="project" value="InterPro"/>
</dbReference>